<feature type="compositionally biased region" description="Low complexity" evidence="1">
    <location>
        <begin position="444"/>
        <end position="459"/>
    </location>
</feature>
<feature type="region of interest" description="Disordered" evidence="1">
    <location>
        <begin position="328"/>
        <end position="376"/>
    </location>
</feature>
<reference evidence="2 3" key="1">
    <citation type="journal article" date="2010" name="Science">
        <title>Genomic analysis of organismal complexity in the multicellular green alga Volvox carteri.</title>
        <authorList>
            <person name="Prochnik S.E."/>
            <person name="Umen J."/>
            <person name="Nedelcu A.M."/>
            <person name="Hallmann A."/>
            <person name="Miller S.M."/>
            <person name="Nishii I."/>
            <person name="Ferris P."/>
            <person name="Kuo A."/>
            <person name="Mitros T."/>
            <person name="Fritz-Laylin L.K."/>
            <person name="Hellsten U."/>
            <person name="Chapman J."/>
            <person name="Simakov O."/>
            <person name="Rensing S.A."/>
            <person name="Terry A."/>
            <person name="Pangilinan J."/>
            <person name="Kapitonov V."/>
            <person name="Jurka J."/>
            <person name="Salamov A."/>
            <person name="Shapiro H."/>
            <person name="Schmutz J."/>
            <person name="Grimwood J."/>
            <person name="Lindquist E."/>
            <person name="Lucas S."/>
            <person name="Grigoriev I.V."/>
            <person name="Schmitt R."/>
            <person name="Kirk D."/>
            <person name="Rokhsar D.S."/>
        </authorList>
    </citation>
    <scope>NUCLEOTIDE SEQUENCE [LARGE SCALE GENOMIC DNA]</scope>
    <source>
        <strain evidence="3">f. Nagariensis / Eve</strain>
    </source>
</reference>
<feature type="region of interest" description="Disordered" evidence="1">
    <location>
        <begin position="437"/>
        <end position="475"/>
    </location>
</feature>
<feature type="region of interest" description="Disordered" evidence="1">
    <location>
        <begin position="15"/>
        <end position="49"/>
    </location>
</feature>
<feature type="compositionally biased region" description="Basic and acidic residues" evidence="1">
    <location>
        <begin position="184"/>
        <end position="198"/>
    </location>
</feature>
<proteinExistence type="predicted"/>
<protein>
    <submittedName>
        <fullName evidence="2">Uncharacterized protein</fullName>
    </submittedName>
</protein>
<dbReference type="Proteomes" id="UP000001058">
    <property type="component" value="Unassembled WGS sequence"/>
</dbReference>
<dbReference type="KEGG" id="vcn:VOLCADRAFT_91516"/>
<feature type="compositionally biased region" description="Low complexity" evidence="1">
    <location>
        <begin position="328"/>
        <end position="351"/>
    </location>
</feature>
<feature type="region of interest" description="Disordered" evidence="1">
    <location>
        <begin position="178"/>
        <end position="198"/>
    </location>
</feature>
<dbReference type="AlphaFoldDB" id="D8TXA1"/>
<evidence type="ECO:0000313" key="3">
    <source>
        <dbReference type="Proteomes" id="UP000001058"/>
    </source>
</evidence>
<feature type="region of interest" description="Disordered" evidence="1">
    <location>
        <begin position="95"/>
        <end position="165"/>
    </location>
</feature>
<dbReference type="RefSeq" id="XP_002951077.1">
    <property type="nucleotide sequence ID" value="XM_002951031.1"/>
</dbReference>
<evidence type="ECO:0000313" key="2">
    <source>
        <dbReference type="EMBL" id="EFJ47971.1"/>
    </source>
</evidence>
<feature type="compositionally biased region" description="Low complexity" evidence="1">
    <location>
        <begin position="127"/>
        <end position="136"/>
    </location>
</feature>
<dbReference type="InParanoid" id="D8TXA1"/>
<accession>D8TXA1</accession>
<sequence>MKCCTSGSCSISIRTQPSRGVPFTAPSGALIPMGQPPPRPVRSTWLGSPRLAGPMGLSFAADARGSGEADGDAADEPLASKAAGLVAAAAAVSSSPAGCRGDGVAVASGRRRREPGLTARRGRSRTAAAAAAAAAATEQVSTNTAPASPSAAGSETDGRQQQTNKIDVMVNDVRTAAEATAEAADPRSGRGADEEGDRPAIEVSAAAVAAEAEAEASCSRALTDGGDGDASAGNGNLAVFRGPEALPVSTDGLAEEVVAVPPAGQVGGQATYGVGSAAAAAGGGGARRRGRMSAAEREARLQELFGDVDGGDVPPAAAVADAVSAAARTSRGSTTTPPPSADASGASSTTPYGTANRWNEQLPPVPPSGGVGGGDDVFAGMAELLDFGPVYDRAVPERTDGEARGASRLGFPPHVALHDLAMGSVWLDDVSSMDDVSSIDDEAGASSGSSSSPSGNGTTPAPPAPDAADRQERRMATEPAAVVMDGGIDDILAFVGNSSVSWSEGDGGGDLSGGDGAAAAAAAAPATVIPAGDGAAPISYDMIRCEPQDGDSAASAARPLVASTRDHTAMISGLARAGIRTLASN</sequence>
<evidence type="ECO:0000256" key="1">
    <source>
        <dbReference type="SAM" id="MobiDB-lite"/>
    </source>
</evidence>
<dbReference type="GeneID" id="9615236"/>
<gene>
    <name evidence="2" type="ORF">VOLCADRAFT_91516</name>
</gene>
<dbReference type="EMBL" id="GL378342">
    <property type="protein sequence ID" value="EFJ47971.1"/>
    <property type="molecule type" value="Genomic_DNA"/>
</dbReference>
<keyword evidence="3" id="KW-1185">Reference proteome</keyword>
<organism evidence="3">
    <name type="scientific">Volvox carteri f. nagariensis</name>
    <dbReference type="NCBI Taxonomy" id="3068"/>
    <lineage>
        <taxon>Eukaryota</taxon>
        <taxon>Viridiplantae</taxon>
        <taxon>Chlorophyta</taxon>
        <taxon>core chlorophytes</taxon>
        <taxon>Chlorophyceae</taxon>
        <taxon>CS clade</taxon>
        <taxon>Chlamydomonadales</taxon>
        <taxon>Volvocaceae</taxon>
        <taxon>Volvox</taxon>
    </lineage>
</organism>
<name>D8TXA1_VOLCA</name>